<evidence type="ECO:0000256" key="1">
    <source>
        <dbReference type="SAM" id="MobiDB-lite"/>
    </source>
</evidence>
<dbReference type="Proteomes" id="UP000176303">
    <property type="component" value="Unassembled WGS sequence"/>
</dbReference>
<dbReference type="AlphaFoldDB" id="A0A1F7U5Q5"/>
<dbReference type="EMBL" id="MGDZ01000026">
    <property type="protein sequence ID" value="OGL73616.1"/>
    <property type="molecule type" value="Genomic_DNA"/>
</dbReference>
<keyword evidence="2" id="KW-0732">Signal</keyword>
<protein>
    <recommendedName>
        <fullName evidence="5">DUF3494 domain-containing protein</fullName>
    </recommendedName>
</protein>
<gene>
    <name evidence="3" type="ORF">A3D72_00100</name>
</gene>
<sequence length="621" mass="64644">MRGKERIGFIAGAALSLGLLFLAFPAAAGTDDDLRGWVWNDDVGWISMNCVSAGTCGVINYGVDLTADNRLVGYGWSQNVGWMCFGETCGGITPEGLPAYANVDPVTHDAHGWANILTLGAGGWVALNCSDSNPGCLDYAVNINRDIGVVSGWAWNGNADGSGLGWFDFSWASVVTVETNCADGLDGDADGLFDCADPDCLGQPGPGGGICGEEAGLINCTDTIDNDGDGLIDCADPTTCWHVPASGCLNAETPLVNCFDGVDNDFDDGFGNYDNAPLTGVDCLDTDCIGDPNCPVTETICNDEINNDMEGGTDCFDDDCDIQCTGKCETLETQSCLEDDQCPPDINGIQNCIETIFPWIKTFFQDIYSTGEIRAQNPPPQGQVNATYCLLSAAGGVINFRSDPAGGCQAPPLPAEQVALPRASSGYANILGRLDLAGIRAGTYGPVKIINNLNEVPDILAGKIYLYEGGGEVSTAGPVIWKNGALGISGTGTIVIVGNLRLANDTSYVAAPVSAFSNLASVGWLVLNDESGNNGNISIDPSVNTAAGIFYAEGVVSTGAGANPLRVSGAMVARSFLLERTTIDPVNASEEVRYDGRAGINPPPGLSDITKGLPEIRSTAP</sequence>
<evidence type="ECO:0000313" key="3">
    <source>
        <dbReference type="EMBL" id="OGL73616.1"/>
    </source>
</evidence>
<feature type="signal peptide" evidence="2">
    <location>
        <begin position="1"/>
        <end position="28"/>
    </location>
</feature>
<evidence type="ECO:0000256" key="2">
    <source>
        <dbReference type="SAM" id="SignalP"/>
    </source>
</evidence>
<evidence type="ECO:0000313" key="4">
    <source>
        <dbReference type="Proteomes" id="UP000176303"/>
    </source>
</evidence>
<proteinExistence type="predicted"/>
<dbReference type="STRING" id="1802391.A3D72_00100"/>
<organism evidence="3 4">
    <name type="scientific">Candidatus Uhrbacteria bacterium RIFCSPHIGHO2_02_FULL_57_19</name>
    <dbReference type="NCBI Taxonomy" id="1802391"/>
    <lineage>
        <taxon>Bacteria</taxon>
        <taxon>Candidatus Uhriibacteriota</taxon>
    </lineage>
</organism>
<reference evidence="3 4" key="1">
    <citation type="journal article" date="2016" name="Nat. Commun.">
        <title>Thousands of microbial genomes shed light on interconnected biogeochemical processes in an aquifer system.</title>
        <authorList>
            <person name="Anantharaman K."/>
            <person name="Brown C.T."/>
            <person name="Hug L.A."/>
            <person name="Sharon I."/>
            <person name="Castelle C.J."/>
            <person name="Probst A.J."/>
            <person name="Thomas B.C."/>
            <person name="Singh A."/>
            <person name="Wilkins M.J."/>
            <person name="Karaoz U."/>
            <person name="Brodie E.L."/>
            <person name="Williams K.H."/>
            <person name="Hubbard S.S."/>
            <person name="Banfield J.F."/>
        </authorList>
    </citation>
    <scope>NUCLEOTIDE SEQUENCE [LARGE SCALE GENOMIC DNA]</scope>
</reference>
<name>A0A1F7U5Q5_9BACT</name>
<feature type="region of interest" description="Disordered" evidence="1">
    <location>
        <begin position="595"/>
        <end position="621"/>
    </location>
</feature>
<accession>A0A1F7U5Q5</accession>
<comment type="caution">
    <text evidence="3">The sequence shown here is derived from an EMBL/GenBank/DDBJ whole genome shotgun (WGS) entry which is preliminary data.</text>
</comment>
<feature type="chain" id="PRO_5009532987" description="DUF3494 domain-containing protein" evidence="2">
    <location>
        <begin position="29"/>
        <end position="621"/>
    </location>
</feature>
<evidence type="ECO:0008006" key="5">
    <source>
        <dbReference type="Google" id="ProtNLM"/>
    </source>
</evidence>